<keyword evidence="1" id="KW-0812">Transmembrane</keyword>
<name>A0ABP8MBU5_9BACT</name>
<protein>
    <submittedName>
        <fullName evidence="2">Uncharacterized protein</fullName>
    </submittedName>
</protein>
<dbReference type="RefSeq" id="WP_345032880.1">
    <property type="nucleotide sequence ID" value="NZ_BAABEY010000036.1"/>
</dbReference>
<comment type="caution">
    <text evidence="2">The sequence shown here is derived from an EMBL/GenBank/DDBJ whole genome shotgun (WGS) entry which is preliminary data.</text>
</comment>
<organism evidence="2 3">
    <name type="scientific">Ravibacter arvi</name>
    <dbReference type="NCBI Taxonomy" id="2051041"/>
    <lineage>
        <taxon>Bacteria</taxon>
        <taxon>Pseudomonadati</taxon>
        <taxon>Bacteroidota</taxon>
        <taxon>Cytophagia</taxon>
        <taxon>Cytophagales</taxon>
        <taxon>Spirosomataceae</taxon>
        <taxon>Ravibacter</taxon>
    </lineage>
</organism>
<evidence type="ECO:0000256" key="1">
    <source>
        <dbReference type="SAM" id="Phobius"/>
    </source>
</evidence>
<dbReference type="Proteomes" id="UP001501508">
    <property type="component" value="Unassembled WGS sequence"/>
</dbReference>
<sequence length="98" mass="10958">MKKLFFKFSGILLIVLLSSVDILAQCAMCRGSVQSTIGNGRNSVGIGINTGIAYLFVFPYLAIAFIGYFWYRNSTRQLKERQMVSSRVQQAMGGHDQQ</sequence>
<keyword evidence="1" id="KW-1133">Transmembrane helix</keyword>
<feature type="transmembrane region" description="Helical" evidence="1">
    <location>
        <begin position="50"/>
        <end position="71"/>
    </location>
</feature>
<evidence type="ECO:0000313" key="2">
    <source>
        <dbReference type="EMBL" id="GAA4447313.1"/>
    </source>
</evidence>
<accession>A0ABP8MBU5</accession>
<evidence type="ECO:0000313" key="3">
    <source>
        <dbReference type="Proteomes" id="UP001501508"/>
    </source>
</evidence>
<gene>
    <name evidence="2" type="ORF">GCM10023091_41970</name>
</gene>
<keyword evidence="1" id="KW-0472">Membrane</keyword>
<reference evidence="3" key="1">
    <citation type="journal article" date="2019" name="Int. J. Syst. Evol. Microbiol.">
        <title>The Global Catalogue of Microorganisms (GCM) 10K type strain sequencing project: providing services to taxonomists for standard genome sequencing and annotation.</title>
        <authorList>
            <consortium name="The Broad Institute Genomics Platform"/>
            <consortium name="The Broad Institute Genome Sequencing Center for Infectious Disease"/>
            <person name="Wu L."/>
            <person name="Ma J."/>
        </authorList>
    </citation>
    <scope>NUCLEOTIDE SEQUENCE [LARGE SCALE GENOMIC DNA]</scope>
    <source>
        <strain evidence="3">JCM 31920</strain>
    </source>
</reference>
<dbReference type="EMBL" id="BAABEY010000036">
    <property type="protein sequence ID" value="GAA4447313.1"/>
    <property type="molecule type" value="Genomic_DNA"/>
</dbReference>
<keyword evidence="3" id="KW-1185">Reference proteome</keyword>
<proteinExistence type="predicted"/>